<dbReference type="GO" id="GO:0005975">
    <property type="term" value="P:carbohydrate metabolic process"/>
    <property type="evidence" value="ECO:0007669"/>
    <property type="project" value="InterPro"/>
</dbReference>
<accession>A0A1X3FRU3</accession>
<dbReference type="Pfam" id="PF07221">
    <property type="entry name" value="GlcNAc_2-epim"/>
    <property type="match status" value="1"/>
</dbReference>
<gene>
    <name evidence="3" type="ORF">BSZ18_21720</name>
</gene>
<dbReference type="InterPro" id="IPR008928">
    <property type="entry name" value="6-hairpin_glycosidase_sf"/>
</dbReference>
<dbReference type="GO" id="GO:0016853">
    <property type="term" value="F:isomerase activity"/>
    <property type="evidence" value="ECO:0007669"/>
    <property type="project" value="UniProtKB-KW"/>
</dbReference>
<name>A0A1X3FRU3_9BRAD</name>
<dbReference type="PANTHER" id="PTHR15108">
    <property type="entry name" value="N-ACYLGLUCOSAMINE-2-EPIMERASE"/>
    <property type="match status" value="1"/>
</dbReference>
<evidence type="ECO:0000313" key="3">
    <source>
        <dbReference type="EMBL" id="OSJ06782.1"/>
    </source>
</evidence>
<organism evidence="3 4">
    <name type="scientific">Bradyrhizobium canariense</name>
    <dbReference type="NCBI Taxonomy" id="255045"/>
    <lineage>
        <taxon>Bacteria</taxon>
        <taxon>Pseudomonadati</taxon>
        <taxon>Pseudomonadota</taxon>
        <taxon>Alphaproteobacteria</taxon>
        <taxon>Hyphomicrobiales</taxon>
        <taxon>Nitrobacteraceae</taxon>
        <taxon>Bradyrhizobium</taxon>
    </lineage>
</organism>
<dbReference type="EMBL" id="NAFI01000178">
    <property type="protein sequence ID" value="OSJ06782.1"/>
    <property type="molecule type" value="Genomic_DNA"/>
</dbReference>
<dbReference type="Gene3D" id="1.50.10.10">
    <property type="match status" value="1"/>
</dbReference>
<proteinExistence type="inferred from homology"/>
<comment type="caution">
    <text evidence="3">The sequence shown here is derived from an EMBL/GenBank/DDBJ whole genome shotgun (WGS) entry which is preliminary data.</text>
</comment>
<dbReference type="Proteomes" id="UP000193553">
    <property type="component" value="Unassembled WGS sequence"/>
</dbReference>
<protein>
    <submittedName>
        <fullName evidence="3">Mannose-6-phosphate isomerase</fullName>
    </submittedName>
</protein>
<dbReference type="InterPro" id="IPR012341">
    <property type="entry name" value="6hp_glycosidase-like_sf"/>
</dbReference>
<evidence type="ECO:0000256" key="1">
    <source>
        <dbReference type="ARBA" id="ARBA00008558"/>
    </source>
</evidence>
<reference evidence="3 4" key="1">
    <citation type="submission" date="2017-03" db="EMBL/GenBank/DDBJ databases">
        <title>Whole genome sequences of fourteen strains of Bradyrhizobium canariense and one strain of Bradyrhizobium japonicum isolated from Lupinus (Papilionoideae: Genisteae) species in Algeria.</title>
        <authorList>
            <person name="Crovadore J."/>
            <person name="Chekireb D."/>
            <person name="Brachmann A."/>
            <person name="Chablais R."/>
            <person name="Cochard B."/>
            <person name="Lefort F."/>
        </authorList>
    </citation>
    <scope>NUCLEOTIDE SEQUENCE [LARGE SCALE GENOMIC DNA]</scope>
    <source>
        <strain evidence="3 4">UBMA195</strain>
    </source>
</reference>
<dbReference type="InterPro" id="IPR010819">
    <property type="entry name" value="AGE/CE"/>
</dbReference>
<sequence length="397" mass="44241">MGIRRQSWRPGELGVTDERIVAAEGAADVVARLKHRMIEEALPLWSSVGWDPGAGGFVDRLHADGSADAAAPRRVFVQARQIWCFAKAAQMGWYPEGRAVALRGLEHLLACAKAPDGRPGFVHRLTPEGAVLDGRRDAYDHAFILFALATVYALDQDAQVRAEIDALLAFLDGHLRSPHGGVHESLPVSLPRRQNPHMHLFEAMIACFEATHDLSFQNRAGEFFALFLANLYDKQKHILTEYFEEDWSKIEPVSVEPGHQAEWVWLLKGFERITGCPTGQRRAELLETALRYRDEATGCLVDEGDDTGNIRRGSRRLWPQTEIAKAWIAQAESGEAGAAEEARAALMRLERHYLSHPVKGAWYDHFDRDGTSLSDTIPASSFYHVLCAVTEAEQVLS</sequence>
<comment type="similarity">
    <text evidence="1">Belongs to the N-acylglucosamine 2-epimerase family.</text>
</comment>
<evidence type="ECO:0000256" key="2">
    <source>
        <dbReference type="ARBA" id="ARBA00023235"/>
    </source>
</evidence>
<dbReference type="AlphaFoldDB" id="A0A1X3FRU3"/>
<dbReference type="STRING" id="255045.SAMN05444158_0103"/>
<dbReference type="SUPFAM" id="SSF48208">
    <property type="entry name" value="Six-hairpin glycosidases"/>
    <property type="match status" value="1"/>
</dbReference>
<evidence type="ECO:0000313" key="4">
    <source>
        <dbReference type="Proteomes" id="UP000193553"/>
    </source>
</evidence>
<keyword evidence="2 3" id="KW-0413">Isomerase</keyword>
<dbReference type="OrthoDB" id="9806359at2"/>